<reference evidence="3 4" key="1">
    <citation type="journal article" date="2013" name="Science">
        <title>Pandoraviruses: amoeba viruses with genomes up to 2.5 Mb reaching that of parasitic eukaryotes.</title>
        <authorList>
            <person name="Philippe N."/>
            <person name="Legendre M."/>
            <person name="Doutre G."/>
            <person name="Coute Y."/>
            <person name="Poirot O."/>
            <person name="Lescot M."/>
            <person name="Arslan D."/>
            <person name="Seltzer V."/>
            <person name="Bertaux L."/>
            <person name="Bruley C."/>
            <person name="Garin J."/>
            <person name="Claverie J.M."/>
            <person name="Abergel C."/>
        </authorList>
    </citation>
    <scope>NUCLEOTIDE SEQUENCE [LARGE SCALE GENOMIC DNA]</scope>
    <source>
        <strain evidence="3">Melbourne</strain>
    </source>
</reference>
<dbReference type="SMART" id="SM00256">
    <property type="entry name" value="FBOX"/>
    <property type="match status" value="1"/>
</dbReference>
<feature type="region of interest" description="Disordered" evidence="1">
    <location>
        <begin position="630"/>
        <end position="665"/>
    </location>
</feature>
<sequence length="726" mass="78042">MMDPRTTALPIDNLPRYATWADLEPHSKTPAKRPRREGIEQPRTDRRHADAAKRHCPCREDSARSIPARADSVEAPHTDDIDDTPLPEEILVLIAGYCDLPDLCRLARVSRTWHRVVSDARLWKAAYTRRLPACASPHRCRGVLTDAIADAAFFAGGLSALGVPDNDSFCETVQKPDTDAVAMDTDDEASDDIEPPVIQEEIQHDTDSSVSPVGPLACIPHWAVAIGETLSRCCARVARSSGEAYAHASVAARNAAATAPPCRHVPPSLGDAFGLGAPLSTTTSAVGPQFVHSPSARPGIAHRSTRVFGHTRGVFEWPARLATPGVHRAVLFTDGRSYTNTTDEVSMVLLLVDADGRAVWALACASPSATLAIDGADWCVVGPFTSPALALPGAPKTETTLEPLDPTESPAAAHRTALFVGRRPDGALVCGTTKRVPTFLSTVRGLLRDVDGPCIMRSPGSNAIYRGPVRSAIRKGEGAARTATGDLVYVGGWDDDLPAGYGTLYAAGSVVVFRGWFVDGVPEGEGGTLCVPPRETGGRTCKVWARRWRRVQRGLAQWTEPCGSGHIRLDDGTRLDCLWDACTGRPPVVVRVHVPPGSSLARDGQPCVLDLTVRPPSLYDDALALLDDVNNDGDGLAPAPDAQRRRRGARGVEMPPDVRRRRSAKSRWTARIPAPFIAAPLSMWPPELVAKPGDWMARTLAQPALRFAVDLAPHRPARLVVDLLDH</sequence>
<dbReference type="PANTHER" id="PTHR12874">
    <property type="entry name" value="F-BOX ONLY PROTEIN 48-RELATED"/>
    <property type="match status" value="1"/>
</dbReference>
<dbReference type="GO" id="GO:0019005">
    <property type="term" value="C:SCF ubiquitin ligase complex"/>
    <property type="evidence" value="ECO:0007669"/>
    <property type="project" value="TreeGrafter"/>
</dbReference>
<dbReference type="Gene3D" id="1.20.1280.50">
    <property type="match status" value="1"/>
</dbReference>
<proteinExistence type="predicted"/>
<evidence type="ECO:0000256" key="1">
    <source>
        <dbReference type="SAM" id="MobiDB-lite"/>
    </source>
</evidence>
<feature type="region of interest" description="Disordered" evidence="1">
    <location>
        <begin position="21"/>
        <end position="82"/>
    </location>
</feature>
<dbReference type="SUPFAM" id="SSF82185">
    <property type="entry name" value="Histone H3 K4-specific methyltransferase SET7/9 N-terminal domain"/>
    <property type="match status" value="1"/>
</dbReference>
<dbReference type="GO" id="GO:0031146">
    <property type="term" value="P:SCF-dependent proteasomal ubiquitin-dependent protein catabolic process"/>
    <property type="evidence" value="ECO:0007669"/>
    <property type="project" value="TreeGrafter"/>
</dbReference>
<dbReference type="KEGG" id="vg:16512828"/>
<dbReference type="PROSITE" id="PS50181">
    <property type="entry name" value="FBOX"/>
    <property type="match status" value="1"/>
</dbReference>
<accession>S4VSM0</accession>
<organism evidence="3 4">
    <name type="scientific">Pandoravirus dulcis</name>
    <dbReference type="NCBI Taxonomy" id="1349409"/>
    <lineage>
        <taxon>Viruses</taxon>
        <taxon>Pandoravirus</taxon>
    </lineage>
</organism>
<evidence type="ECO:0000259" key="2">
    <source>
        <dbReference type="PROSITE" id="PS50181"/>
    </source>
</evidence>
<evidence type="ECO:0000313" key="4">
    <source>
        <dbReference type="Proteomes" id="UP000201566"/>
    </source>
</evidence>
<name>S4VSM0_9VIRU</name>
<dbReference type="GeneID" id="16512828"/>
<dbReference type="Pfam" id="PF12937">
    <property type="entry name" value="F-box-like"/>
    <property type="match status" value="1"/>
</dbReference>
<dbReference type="InterPro" id="IPR036047">
    <property type="entry name" value="F-box-like_dom_sf"/>
</dbReference>
<dbReference type="EMBL" id="KC977570">
    <property type="protein sequence ID" value="AGO83302.2"/>
    <property type="molecule type" value="Genomic_DNA"/>
</dbReference>
<gene>
    <name evidence="3" type="ORF">pdul_cds_1030</name>
</gene>
<protein>
    <submittedName>
        <fullName evidence="3">F-box domain containing protein</fullName>
    </submittedName>
</protein>
<dbReference type="CDD" id="cd09917">
    <property type="entry name" value="F-box_SF"/>
    <property type="match status" value="1"/>
</dbReference>
<evidence type="ECO:0000313" key="3">
    <source>
        <dbReference type="EMBL" id="AGO83302.2"/>
    </source>
</evidence>
<dbReference type="SUPFAM" id="SSF81383">
    <property type="entry name" value="F-box domain"/>
    <property type="match status" value="1"/>
</dbReference>
<dbReference type="Proteomes" id="UP000201566">
    <property type="component" value="Segment"/>
</dbReference>
<feature type="domain" description="F-box" evidence="2">
    <location>
        <begin position="80"/>
        <end position="126"/>
    </location>
</feature>
<feature type="compositionally biased region" description="Basic and acidic residues" evidence="1">
    <location>
        <begin position="36"/>
        <end position="63"/>
    </location>
</feature>
<dbReference type="RefSeq" id="YP_008319971.2">
    <property type="nucleotide sequence ID" value="NC_021858.1"/>
</dbReference>
<dbReference type="InterPro" id="IPR001810">
    <property type="entry name" value="F-box_dom"/>
</dbReference>
<dbReference type="PANTHER" id="PTHR12874:SF9">
    <property type="entry name" value="F-BOX ONLY PROTEIN 48"/>
    <property type="match status" value="1"/>
</dbReference>